<organism evidence="7 8">
    <name type="scientific">Roseococcus pinisoli</name>
    <dbReference type="NCBI Taxonomy" id="2835040"/>
    <lineage>
        <taxon>Bacteria</taxon>
        <taxon>Pseudomonadati</taxon>
        <taxon>Pseudomonadota</taxon>
        <taxon>Alphaproteobacteria</taxon>
        <taxon>Acetobacterales</taxon>
        <taxon>Roseomonadaceae</taxon>
        <taxon>Roseococcus</taxon>
    </lineage>
</organism>
<dbReference type="PANTHER" id="PTHR30213:SF1">
    <property type="entry name" value="INNER MEMBRANE PROTEIN YHJD"/>
    <property type="match status" value="1"/>
</dbReference>
<feature type="transmembrane region" description="Helical" evidence="6">
    <location>
        <begin position="146"/>
        <end position="170"/>
    </location>
</feature>
<feature type="transmembrane region" description="Helical" evidence="6">
    <location>
        <begin position="27"/>
        <end position="51"/>
    </location>
</feature>
<dbReference type="RefSeq" id="WP_213671621.1">
    <property type="nucleotide sequence ID" value="NZ_JAHCDA010000004.1"/>
</dbReference>
<protein>
    <submittedName>
        <fullName evidence="7">YihY/virulence factor BrkB family protein</fullName>
    </submittedName>
</protein>
<evidence type="ECO:0000256" key="1">
    <source>
        <dbReference type="ARBA" id="ARBA00004651"/>
    </source>
</evidence>
<dbReference type="Pfam" id="PF03631">
    <property type="entry name" value="Virul_fac_BrkB"/>
    <property type="match status" value="1"/>
</dbReference>
<gene>
    <name evidence="7" type="ORF">KHU32_18330</name>
</gene>
<evidence type="ECO:0000256" key="5">
    <source>
        <dbReference type="ARBA" id="ARBA00023136"/>
    </source>
</evidence>
<dbReference type="NCBIfam" id="TIGR00765">
    <property type="entry name" value="yihY_not_rbn"/>
    <property type="match status" value="1"/>
</dbReference>
<comment type="subcellular location">
    <subcellularLocation>
        <location evidence="1">Cell membrane</location>
        <topology evidence="1">Multi-pass membrane protein</topology>
    </subcellularLocation>
</comment>
<proteinExistence type="predicted"/>
<dbReference type="InterPro" id="IPR017039">
    <property type="entry name" value="Virul_fac_BrkB"/>
</dbReference>
<name>A0ABS5QH79_9PROT</name>
<dbReference type="EMBL" id="JAHCDA010000004">
    <property type="protein sequence ID" value="MBS7812912.1"/>
    <property type="molecule type" value="Genomic_DNA"/>
</dbReference>
<feature type="transmembrane region" description="Helical" evidence="6">
    <location>
        <begin position="182"/>
        <end position="204"/>
    </location>
</feature>
<evidence type="ECO:0000313" key="7">
    <source>
        <dbReference type="EMBL" id="MBS7812912.1"/>
    </source>
</evidence>
<feature type="transmembrane region" description="Helical" evidence="6">
    <location>
        <begin position="216"/>
        <end position="239"/>
    </location>
</feature>
<feature type="transmembrane region" description="Helical" evidence="6">
    <location>
        <begin position="251"/>
        <end position="272"/>
    </location>
</feature>
<keyword evidence="2" id="KW-1003">Cell membrane</keyword>
<dbReference type="PANTHER" id="PTHR30213">
    <property type="entry name" value="INNER MEMBRANE PROTEIN YHJD"/>
    <property type="match status" value="1"/>
</dbReference>
<keyword evidence="8" id="KW-1185">Reference proteome</keyword>
<sequence length="350" mass="36538">MLARGYAFVLNVVEGFLADEALTRAAAIAYFALFSLGPLLFLISGLAGLVFGEDQVRQALADQMRGLIGQDAAGAVQRMSDDALGETRGGFALALGIVTLMLTASGAFGALQSALNAIWKTEVPPAADEGPAAAITAFMRAKALSIGLVGTTGFLLLVSLVISAGLNAFGHWLDARMPGLGVVLSLLSFAVSLILITLLFAAVYKILPDRRLQWRDVLVGAFATALLFSFGKMAISFYIGTSGAARGFGAAGALAVVLLWLYYSAVIFLLGAEFTRAWSGKAPASAPKAPPVAVETLPPELLPPATLPDAAVSGRQDRVQAAWIVATIALLTALGRRGRRERTTMEAGRT</sequence>
<keyword evidence="5 6" id="KW-0472">Membrane</keyword>
<evidence type="ECO:0000256" key="2">
    <source>
        <dbReference type="ARBA" id="ARBA00022475"/>
    </source>
</evidence>
<dbReference type="Proteomes" id="UP000766336">
    <property type="component" value="Unassembled WGS sequence"/>
</dbReference>
<evidence type="ECO:0000256" key="3">
    <source>
        <dbReference type="ARBA" id="ARBA00022692"/>
    </source>
</evidence>
<keyword evidence="4 6" id="KW-1133">Transmembrane helix</keyword>
<evidence type="ECO:0000256" key="4">
    <source>
        <dbReference type="ARBA" id="ARBA00022989"/>
    </source>
</evidence>
<reference evidence="7 8" key="1">
    <citation type="submission" date="2021-05" db="EMBL/GenBank/DDBJ databases">
        <title>Roseococcus sp. XZZS9, whole genome shotgun sequencing project.</title>
        <authorList>
            <person name="Zhao G."/>
            <person name="Shen L."/>
        </authorList>
    </citation>
    <scope>NUCLEOTIDE SEQUENCE [LARGE SCALE GENOMIC DNA]</scope>
    <source>
        <strain evidence="7 8">XZZS9</strain>
    </source>
</reference>
<dbReference type="PIRSF" id="PIRSF035875">
    <property type="entry name" value="RNase_BN"/>
    <property type="match status" value="1"/>
</dbReference>
<evidence type="ECO:0000313" key="8">
    <source>
        <dbReference type="Proteomes" id="UP000766336"/>
    </source>
</evidence>
<comment type="caution">
    <text evidence="7">The sequence shown here is derived from an EMBL/GenBank/DDBJ whole genome shotgun (WGS) entry which is preliminary data.</text>
</comment>
<feature type="transmembrane region" description="Helical" evidence="6">
    <location>
        <begin position="89"/>
        <end position="111"/>
    </location>
</feature>
<keyword evidence="3 6" id="KW-0812">Transmembrane</keyword>
<accession>A0ABS5QH79</accession>
<evidence type="ECO:0000256" key="6">
    <source>
        <dbReference type="SAM" id="Phobius"/>
    </source>
</evidence>